<feature type="transmembrane region" description="Helical" evidence="1">
    <location>
        <begin position="20"/>
        <end position="44"/>
    </location>
</feature>
<dbReference type="VEuPathDB" id="FungiDB:FPRO_11269"/>
<name>A0A1L7VMC7_FUSPR</name>
<reference evidence="3" key="1">
    <citation type="journal article" date="2016" name="Genome Biol. Evol.">
        <title>Comparative 'omics' of the Fusarium fujikuroi species complex highlights differences in genetic potential and metabolite synthesis.</title>
        <authorList>
            <person name="Niehaus E.-M."/>
            <person name="Muensterkoetter M."/>
            <person name="Proctor R.H."/>
            <person name="Brown D.W."/>
            <person name="Sharon A."/>
            <person name="Idan Y."/>
            <person name="Oren-Young L."/>
            <person name="Sieber C.M."/>
            <person name="Novak O."/>
            <person name="Pencik A."/>
            <person name="Tarkowska D."/>
            <person name="Hromadova K."/>
            <person name="Freeman S."/>
            <person name="Maymon M."/>
            <person name="Elazar M."/>
            <person name="Youssef S.A."/>
            <person name="El-Shabrawy E.S.M."/>
            <person name="Shalaby A.B.A."/>
            <person name="Houterman P."/>
            <person name="Brock N.L."/>
            <person name="Burkhardt I."/>
            <person name="Tsavkelova E.A."/>
            <person name="Dickschat J.S."/>
            <person name="Galuszka P."/>
            <person name="Gueldener U."/>
            <person name="Tudzynski B."/>
        </authorList>
    </citation>
    <scope>NUCLEOTIDE SEQUENCE [LARGE SCALE GENOMIC DNA]</scope>
    <source>
        <strain evidence="3">ET1</strain>
    </source>
</reference>
<feature type="transmembrane region" description="Helical" evidence="1">
    <location>
        <begin position="150"/>
        <end position="172"/>
    </location>
</feature>
<dbReference type="RefSeq" id="XP_031082271.1">
    <property type="nucleotide sequence ID" value="XM_031232322.1"/>
</dbReference>
<dbReference type="EMBL" id="FJOF01000005">
    <property type="protein sequence ID" value="CZR41679.1"/>
    <property type="molecule type" value="Genomic_DNA"/>
</dbReference>
<dbReference type="AlphaFoldDB" id="A0A1L7VMC7"/>
<keyword evidence="1" id="KW-0472">Membrane</keyword>
<keyword evidence="3" id="KW-1185">Reference proteome</keyword>
<dbReference type="GeneID" id="42056138"/>
<comment type="caution">
    <text evidence="2">The sequence shown here is derived from an EMBL/GenBank/DDBJ whole genome shotgun (WGS) entry which is preliminary data.</text>
</comment>
<evidence type="ECO:0000313" key="2">
    <source>
        <dbReference type="EMBL" id="CZR41679.1"/>
    </source>
</evidence>
<dbReference type="Proteomes" id="UP000183971">
    <property type="component" value="Unassembled WGS sequence"/>
</dbReference>
<proteinExistence type="predicted"/>
<accession>A0A1L7VMC7</accession>
<evidence type="ECO:0000313" key="3">
    <source>
        <dbReference type="Proteomes" id="UP000183971"/>
    </source>
</evidence>
<sequence length="512" mass="57683">MSYHVHTGYWRNHDANLQNQFIYTVSDTVAMILTTVVGAFISIVGSRAWVIVRRLAFWFCHKYGPTRTNASPPGSLDQPGLDMPSIDIPLESLEESSINSTDPRSVGGDVFEDFDETDISQSDALLAWMPRWRKNQNHKALSDSQWLRSFLFLAACIWAVFCLALGLTVVYISTSLGDERPTVQSEWTPCCGRLGIQQTLYPAAEAKEAERYVLGCKEDHDNDLRDCGSFWSGRATPEVVIHNTSCPFEGQICSEKAHPITIQHNMTASSFGYNSPSKATLHHRLTCAALDLSHFIWPKAWENGKRLLSFQNIDLPDDEWIKQYREHSVWLETLNGPNKLSSNHSGWDGHLHFGEEAPFPKDMTLVLIPAGLPDNLLVAQRQLDPRLRHPNATTFIVLVFPGQNVFLGAGPMTDPMFHASRQNHVGESRFGQWLPDHEVNGVGCAEQYKLCSDDRHCSGWRSTFESEFLANGQSFSPAGELSSPLQDHAEDQLLLFYNAFKYSSTKQFLRVY</sequence>
<protein>
    <submittedName>
        <fullName evidence="2">Uncharacterized protein</fullName>
    </submittedName>
</protein>
<keyword evidence="1" id="KW-0812">Transmembrane</keyword>
<organism evidence="2 3">
    <name type="scientific">Fusarium proliferatum (strain ET1)</name>
    <name type="common">Orchid endophyte fungus</name>
    <dbReference type="NCBI Taxonomy" id="1227346"/>
    <lineage>
        <taxon>Eukaryota</taxon>
        <taxon>Fungi</taxon>
        <taxon>Dikarya</taxon>
        <taxon>Ascomycota</taxon>
        <taxon>Pezizomycotina</taxon>
        <taxon>Sordariomycetes</taxon>
        <taxon>Hypocreomycetidae</taxon>
        <taxon>Hypocreales</taxon>
        <taxon>Nectriaceae</taxon>
        <taxon>Fusarium</taxon>
        <taxon>Fusarium fujikuroi species complex</taxon>
    </lineage>
</organism>
<evidence type="ECO:0000256" key="1">
    <source>
        <dbReference type="SAM" id="Phobius"/>
    </source>
</evidence>
<gene>
    <name evidence="2" type="ORF">FPRO_11269</name>
</gene>
<keyword evidence="1" id="KW-1133">Transmembrane helix</keyword>